<dbReference type="Pfam" id="PF00294">
    <property type="entry name" value="PfkB"/>
    <property type="match status" value="1"/>
</dbReference>
<feature type="binding site" evidence="9">
    <location>
        <begin position="204"/>
        <end position="209"/>
    </location>
    <ligand>
        <name>ATP</name>
        <dbReference type="ChEBI" id="CHEBI:30616"/>
    </ligand>
</feature>
<keyword evidence="9" id="KW-0963">Cytoplasm</keyword>
<comment type="function">
    <text evidence="9">Catalyzes the phosphorylation of ribose at O-5 in a reaction requiring ATP and magnesium. The resulting D-ribose-5-phosphate can then be used either for sythesis of nucleotides, histidine, and tryptophan, or as a component of the pentose phosphate pathway.</text>
</comment>
<feature type="domain" description="Carbohydrate kinase PfkB" evidence="10">
    <location>
        <begin position="6"/>
        <end position="277"/>
    </location>
</feature>
<name>A0A845LZ29_9RHOB</name>
<evidence type="ECO:0000256" key="1">
    <source>
        <dbReference type="ARBA" id="ARBA00022679"/>
    </source>
</evidence>
<dbReference type="GO" id="GO:0019303">
    <property type="term" value="P:D-ribose catabolic process"/>
    <property type="evidence" value="ECO:0007669"/>
    <property type="project" value="UniProtKB-UniRule"/>
</dbReference>
<dbReference type="InterPro" id="IPR002139">
    <property type="entry name" value="Ribo/fructo_kinase"/>
</dbReference>
<dbReference type="CDD" id="cd01174">
    <property type="entry name" value="ribokinase"/>
    <property type="match status" value="1"/>
</dbReference>
<evidence type="ECO:0000256" key="9">
    <source>
        <dbReference type="HAMAP-Rule" id="MF_01987"/>
    </source>
</evidence>
<organism evidence="11 12">
    <name type="scientific">Maritimibacter harenae</name>
    <dbReference type="NCBI Taxonomy" id="2606218"/>
    <lineage>
        <taxon>Bacteria</taxon>
        <taxon>Pseudomonadati</taxon>
        <taxon>Pseudomonadota</taxon>
        <taxon>Alphaproteobacteria</taxon>
        <taxon>Rhodobacterales</taxon>
        <taxon>Roseobacteraceae</taxon>
        <taxon>Maritimibacter</taxon>
    </lineage>
</organism>
<comment type="caution">
    <text evidence="11">The sequence shown here is derived from an EMBL/GenBank/DDBJ whole genome shotgun (WGS) entry which is preliminary data.</text>
</comment>
<comment type="catalytic activity">
    <reaction evidence="9">
        <text>D-ribose + ATP = D-ribose 5-phosphate + ADP + H(+)</text>
        <dbReference type="Rhea" id="RHEA:13697"/>
        <dbReference type="ChEBI" id="CHEBI:15378"/>
        <dbReference type="ChEBI" id="CHEBI:30616"/>
        <dbReference type="ChEBI" id="CHEBI:47013"/>
        <dbReference type="ChEBI" id="CHEBI:78346"/>
        <dbReference type="ChEBI" id="CHEBI:456216"/>
        <dbReference type="EC" id="2.7.1.15"/>
    </reaction>
</comment>
<proteinExistence type="inferred from homology"/>
<dbReference type="EMBL" id="WTUX01000006">
    <property type="protein sequence ID" value="MZR12082.1"/>
    <property type="molecule type" value="Genomic_DNA"/>
</dbReference>
<dbReference type="SUPFAM" id="SSF53613">
    <property type="entry name" value="Ribokinase-like"/>
    <property type="match status" value="1"/>
</dbReference>
<keyword evidence="5 9" id="KW-0067">ATP-binding</keyword>
<feature type="binding site" evidence="9">
    <location>
        <position position="231"/>
    </location>
    <ligand>
        <name>K(+)</name>
        <dbReference type="ChEBI" id="CHEBI:29103"/>
    </ligand>
</feature>
<keyword evidence="8 9" id="KW-0119">Carbohydrate metabolism</keyword>
<comment type="similarity">
    <text evidence="9">Belongs to the carbohydrate kinase PfkB family. Ribokinase subfamily.</text>
</comment>
<dbReference type="InterPro" id="IPR029056">
    <property type="entry name" value="Ribokinase-like"/>
</dbReference>
<feature type="binding site" evidence="9">
    <location>
        <position position="268"/>
    </location>
    <ligand>
        <name>K(+)</name>
        <dbReference type="ChEBI" id="CHEBI:29103"/>
    </ligand>
</feature>
<feature type="binding site" evidence="9">
    <location>
        <begin position="234"/>
        <end position="235"/>
    </location>
    <ligand>
        <name>ATP</name>
        <dbReference type="ChEBI" id="CHEBI:30616"/>
    </ligand>
</feature>
<keyword evidence="7 9" id="KW-0630">Potassium</keyword>
<feature type="binding site" evidence="9">
    <location>
        <position position="270"/>
    </location>
    <ligand>
        <name>K(+)</name>
        <dbReference type="ChEBI" id="CHEBI:29103"/>
    </ligand>
</feature>
<keyword evidence="6 9" id="KW-0460">Magnesium</keyword>
<keyword evidence="1 9" id="KW-0808">Transferase</keyword>
<evidence type="ECO:0000256" key="8">
    <source>
        <dbReference type="ARBA" id="ARBA00023277"/>
    </source>
</evidence>
<dbReference type="GO" id="GO:0005829">
    <property type="term" value="C:cytosol"/>
    <property type="evidence" value="ECO:0007669"/>
    <property type="project" value="TreeGrafter"/>
</dbReference>
<dbReference type="UniPathway" id="UPA00916">
    <property type="reaction ID" value="UER00889"/>
</dbReference>
<dbReference type="Gene3D" id="3.40.1190.20">
    <property type="match status" value="1"/>
</dbReference>
<dbReference type="GO" id="GO:0004747">
    <property type="term" value="F:ribokinase activity"/>
    <property type="evidence" value="ECO:0007669"/>
    <property type="project" value="UniProtKB-UniRule"/>
</dbReference>
<comment type="subcellular location">
    <subcellularLocation>
        <location evidence="9">Cytoplasm</location>
    </subcellularLocation>
</comment>
<evidence type="ECO:0000256" key="5">
    <source>
        <dbReference type="ARBA" id="ARBA00022840"/>
    </source>
</evidence>
<dbReference type="InterPro" id="IPR011877">
    <property type="entry name" value="Ribokinase"/>
</dbReference>
<feature type="binding site" evidence="9">
    <location>
        <begin position="10"/>
        <end position="12"/>
    </location>
    <ligand>
        <name>substrate</name>
    </ligand>
</feature>
<evidence type="ECO:0000259" key="10">
    <source>
        <dbReference type="Pfam" id="PF00294"/>
    </source>
</evidence>
<comment type="cofactor">
    <cofactor evidence="9">
        <name>Mg(2+)</name>
        <dbReference type="ChEBI" id="CHEBI:18420"/>
    </cofactor>
    <text evidence="9">Requires a divalent cation, most likely magnesium in vivo, as an electrophilic catalyst to aid phosphoryl group transfer. It is the chelate of the metal and the nucleotide that is the actual substrate.</text>
</comment>
<dbReference type="AlphaFoldDB" id="A0A845LZ29"/>
<keyword evidence="2 9" id="KW-0479">Metal-binding</keyword>
<dbReference type="PANTHER" id="PTHR10584">
    <property type="entry name" value="SUGAR KINASE"/>
    <property type="match status" value="1"/>
</dbReference>
<comment type="subunit">
    <text evidence="9">Homodimer.</text>
</comment>
<evidence type="ECO:0000256" key="2">
    <source>
        <dbReference type="ARBA" id="ARBA00022723"/>
    </source>
</evidence>
<feature type="binding site" evidence="9">
    <location>
        <begin position="38"/>
        <end position="42"/>
    </location>
    <ligand>
        <name>substrate</name>
    </ligand>
</feature>
<dbReference type="GO" id="GO:0046872">
    <property type="term" value="F:metal ion binding"/>
    <property type="evidence" value="ECO:0007669"/>
    <property type="project" value="UniProtKB-KW"/>
</dbReference>
<dbReference type="PRINTS" id="PR00990">
    <property type="entry name" value="RIBOKINASE"/>
</dbReference>
<evidence type="ECO:0000256" key="3">
    <source>
        <dbReference type="ARBA" id="ARBA00022741"/>
    </source>
</evidence>
<dbReference type="InterPro" id="IPR011611">
    <property type="entry name" value="PfkB_dom"/>
</dbReference>
<feature type="binding site" evidence="9">
    <location>
        <position position="178"/>
    </location>
    <ligand>
        <name>ATP</name>
        <dbReference type="ChEBI" id="CHEBI:30616"/>
    </ligand>
</feature>
<accession>A0A845LZ29</accession>
<feature type="binding site" evidence="9">
    <location>
        <position position="265"/>
    </location>
    <ligand>
        <name>K(+)</name>
        <dbReference type="ChEBI" id="CHEBI:29103"/>
    </ligand>
</feature>
<dbReference type="EC" id="2.7.1.15" evidence="9"/>
<protein>
    <recommendedName>
        <fullName evidence="9">Ribokinase</fullName>
        <shortName evidence="9">RK</shortName>
        <ecNumber evidence="9">2.7.1.15</ecNumber>
    </recommendedName>
</protein>
<dbReference type="RefSeq" id="WP_161350196.1">
    <property type="nucleotide sequence ID" value="NZ_WTUX01000006.1"/>
</dbReference>
<keyword evidence="4 9" id="KW-0418">Kinase</keyword>
<evidence type="ECO:0000313" key="11">
    <source>
        <dbReference type="EMBL" id="MZR12082.1"/>
    </source>
</evidence>
<evidence type="ECO:0000256" key="4">
    <source>
        <dbReference type="ARBA" id="ARBA00022777"/>
    </source>
</evidence>
<reference evidence="11 12" key="1">
    <citation type="submission" date="2019-12" db="EMBL/GenBank/DDBJ databases">
        <title>Maritimibacter sp. nov. sp. isolated from sea sand.</title>
        <authorList>
            <person name="Kim J."/>
            <person name="Jeong S.E."/>
            <person name="Jung H.S."/>
            <person name="Jeon C.O."/>
        </authorList>
    </citation>
    <scope>NUCLEOTIDE SEQUENCE [LARGE SCALE GENOMIC DNA]</scope>
    <source>
        <strain evidence="11 12">DP07</strain>
    </source>
</reference>
<comment type="caution">
    <text evidence="9">Lacks conserved residue(s) required for the propagation of feature annotation.</text>
</comment>
<dbReference type="PANTHER" id="PTHR10584:SF166">
    <property type="entry name" value="RIBOKINASE"/>
    <property type="match status" value="1"/>
</dbReference>
<comment type="activity regulation">
    <text evidence="9">Activated by a monovalent cation that binds near, but not in, the active site. The most likely occupant of the site in vivo is potassium. Ion binding induces a conformational change that may alter substrate affinity.</text>
</comment>
<gene>
    <name evidence="9" type="primary">rbsK</name>
    <name evidence="11" type="ORF">GQE99_03500</name>
</gene>
<dbReference type="Proteomes" id="UP000467322">
    <property type="component" value="Unassembled WGS sequence"/>
</dbReference>
<evidence type="ECO:0000313" key="12">
    <source>
        <dbReference type="Proteomes" id="UP000467322"/>
    </source>
</evidence>
<feature type="binding site" evidence="9">
    <location>
        <position position="229"/>
    </location>
    <ligand>
        <name>K(+)</name>
        <dbReference type="ChEBI" id="CHEBI:29103"/>
    </ligand>
</feature>
<evidence type="ECO:0000256" key="6">
    <source>
        <dbReference type="ARBA" id="ARBA00022842"/>
    </source>
</evidence>
<sequence length="288" mass="29571">MTVFNFGSINIDHFYRLPHLPGPGETLAATGYDRGLGGKGANQSVAAHRAGADVVHIGMVGPDGSGRRELNGFGVDVRFVGTEGRVTGHANVHVDAAGENMIVVLPGANHEQSLTLLKSALAEARPGDHFMLQGEANLGAEAAALAREAGCFVTYSAAPFKPARVAEMLPLCDLVAVNSVEAQQMAAHMGVTVDALPIANLLITDGAKGARWRGDEVIDQPAFAVEAVDTTGAGDCFIGTVIAALDQGAGRAEALRRGAGAAALQVTRPGTADAMPTADEVAAFLDGR</sequence>
<feature type="binding site" evidence="9">
    <location>
        <position position="135"/>
    </location>
    <ligand>
        <name>substrate</name>
    </ligand>
</feature>
<comment type="pathway">
    <text evidence="9">Carbohydrate metabolism; D-ribose degradation; D-ribose 5-phosphate from beta-D-ribopyranose: step 2/2.</text>
</comment>
<keyword evidence="3 9" id="KW-0547">Nucleotide-binding</keyword>
<feature type="active site" description="Proton acceptor" evidence="9">
    <location>
        <position position="235"/>
    </location>
</feature>
<feature type="binding site" evidence="9">
    <location>
        <position position="235"/>
    </location>
    <ligand>
        <name>substrate</name>
    </ligand>
</feature>
<dbReference type="HAMAP" id="MF_01987">
    <property type="entry name" value="Ribokinase"/>
    <property type="match status" value="1"/>
</dbReference>
<evidence type="ECO:0000256" key="7">
    <source>
        <dbReference type="ARBA" id="ARBA00022958"/>
    </source>
</evidence>
<dbReference type="GO" id="GO:0005524">
    <property type="term" value="F:ATP binding"/>
    <property type="evidence" value="ECO:0007669"/>
    <property type="project" value="UniProtKB-UniRule"/>
</dbReference>
<keyword evidence="12" id="KW-1185">Reference proteome</keyword>